<organism evidence="1 2">
    <name type="scientific">Pseudoduganella plicata</name>
    <dbReference type="NCBI Taxonomy" id="321984"/>
    <lineage>
        <taxon>Bacteria</taxon>
        <taxon>Pseudomonadati</taxon>
        <taxon>Pseudomonadota</taxon>
        <taxon>Betaproteobacteria</taxon>
        <taxon>Burkholderiales</taxon>
        <taxon>Oxalobacteraceae</taxon>
        <taxon>Telluria group</taxon>
        <taxon>Pseudoduganella</taxon>
    </lineage>
</organism>
<gene>
    <name evidence="1" type="ORF">GCM10007388_34930</name>
</gene>
<evidence type="ECO:0000313" key="1">
    <source>
        <dbReference type="EMBL" id="GGY98448.1"/>
    </source>
</evidence>
<evidence type="ECO:0008006" key="3">
    <source>
        <dbReference type="Google" id="ProtNLM"/>
    </source>
</evidence>
<proteinExistence type="predicted"/>
<protein>
    <recommendedName>
        <fullName evidence="3">HEAT repeat domain-containing protein</fullName>
    </recommendedName>
</protein>
<dbReference type="AlphaFoldDB" id="A0AA87Y999"/>
<dbReference type="Proteomes" id="UP000619512">
    <property type="component" value="Unassembled WGS sequence"/>
</dbReference>
<dbReference type="EMBL" id="BMWW01000006">
    <property type="protein sequence ID" value="GGY98448.1"/>
    <property type="molecule type" value="Genomic_DNA"/>
</dbReference>
<dbReference type="SUPFAM" id="SSF48371">
    <property type="entry name" value="ARM repeat"/>
    <property type="match status" value="1"/>
</dbReference>
<reference evidence="1" key="1">
    <citation type="journal article" date="2014" name="Int. J. Syst. Evol. Microbiol.">
        <title>Complete genome sequence of Corynebacterium casei LMG S-19264T (=DSM 44701T), isolated from a smear-ripened cheese.</title>
        <authorList>
            <consortium name="US DOE Joint Genome Institute (JGI-PGF)"/>
            <person name="Walter F."/>
            <person name="Albersmeier A."/>
            <person name="Kalinowski J."/>
            <person name="Ruckert C."/>
        </authorList>
    </citation>
    <scope>NUCLEOTIDE SEQUENCE</scope>
    <source>
        <strain evidence="1">KCTC 12344</strain>
    </source>
</reference>
<sequence length="364" mass="38662">MPEVRTVARSSLLSLVEPDTVPRLLTILPAIQGLLHKSRTDHSDWIGVFGAALMKANSGAVMSGVAHADAHVRRACFELLIQQPDFDTAALIRGILQGRTDNVLAGRAMELCATLPSGPRQELHALALRSAYPLVRAEALRVALAGGRDAAKDQLALGALLDPTMQPRAVAGAYLAPQGFDRCQFYRTLLAEGQPNVSQQRIAIVALAALSGQEDATLFRQSAMSPYATVRGVALAALLRAAPEDKDAIALAALGDSDATVRRIAFAAVTRHGAFVPFDTVARLLERARDPRLLHSFVRLHWPVMAALRAAAQQAPESVLVCGLVQWMAGQEPEKRVVASGFAHPLPDGADEVIRGLIAAGAGS</sequence>
<accession>A0AA87Y999</accession>
<name>A0AA87Y999_9BURK</name>
<reference evidence="1" key="2">
    <citation type="submission" date="2022-12" db="EMBL/GenBank/DDBJ databases">
        <authorList>
            <person name="Sun Q."/>
            <person name="Kim S."/>
        </authorList>
    </citation>
    <scope>NUCLEOTIDE SEQUENCE</scope>
    <source>
        <strain evidence="1">KCTC 12344</strain>
    </source>
</reference>
<dbReference type="InterPro" id="IPR016024">
    <property type="entry name" value="ARM-type_fold"/>
</dbReference>
<comment type="caution">
    <text evidence="1">The sequence shown here is derived from an EMBL/GenBank/DDBJ whole genome shotgun (WGS) entry which is preliminary data.</text>
</comment>
<evidence type="ECO:0000313" key="2">
    <source>
        <dbReference type="Proteomes" id="UP000619512"/>
    </source>
</evidence>